<evidence type="ECO:0000259" key="14">
    <source>
        <dbReference type="Pfam" id="PF26060"/>
    </source>
</evidence>
<dbReference type="GO" id="GO:0030336">
    <property type="term" value="P:negative regulation of cell migration"/>
    <property type="evidence" value="ECO:0007669"/>
    <property type="project" value="Ensembl"/>
</dbReference>
<evidence type="ECO:0000256" key="9">
    <source>
        <dbReference type="ARBA" id="ARBA00023180"/>
    </source>
</evidence>
<dbReference type="GO" id="GO:0017015">
    <property type="term" value="P:regulation of transforming growth factor beta receptor signaling pathway"/>
    <property type="evidence" value="ECO:0007669"/>
    <property type="project" value="Ensembl"/>
</dbReference>
<dbReference type="GO" id="GO:0060391">
    <property type="term" value="P:positive regulation of SMAD protein signal transduction"/>
    <property type="evidence" value="ECO:0007669"/>
    <property type="project" value="Ensembl"/>
</dbReference>
<dbReference type="GO" id="GO:0022009">
    <property type="term" value="P:central nervous system vasculogenesis"/>
    <property type="evidence" value="ECO:0007669"/>
    <property type="project" value="Ensembl"/>
</dbReference>
<evidence type="ECO:0000256" key="3">
    <source>
        <dbReference type="ARBA" id="ARBA00022553"/>
    </source>
</evidence>
<dbReference type="Proteomes" id="UP000314987">
    <property type="component" value="Unassembled WGS sequence"/>
</dbReference>
<feature type="signal peptide" evidence="12">
    <location>
        <begin position="1"/>
        <end position="19"/>
    </location>
</feature>
<feature type="compositionally biased region" description="Polar residues" evidence="10">
    <location>
        <begin position="631"/>
        <end position="655"/>
    </location>
</feature>
<keyword evidence="5 12" id="KW-0732">Signal</keyword>
<dbReference type="CTD" id="2022"/>
<dbReference type="GO" id="GO:0006355">
    <property type="term" value="P:regulation of DNA-templated transcription"/>
    <property type="evidence" value="ECO:0007669"/>
    <property type="project" value="Ensembl"/>
</dbReference>
<keyword evidence="2" id="KW-1003">Cell membrane</keyword>
<evidence type="ECO:0000256" key="11">
    <source>
        <dbReference type="SAM" id="Phobius"/>
    </source>
</evidence>
<dbReference type="RefSeq" id="XP_027725239.1">
    <property type="nucleotide sequence ID" value="XM_027869438.1"/>
</dbReference>
<dbReference type="GO" id="GO:0043235">
    <property type="term" value="C:receptor complex"/>
    <property type="evidence" value="ECO:0007669"/>
    <property type="project" value="Ensembl"/>
</dbReference>
<dbReference type="GO" id="GO:0007179">
    <property type="term" value="P:transforming growth factor beta receptor signaling pathway"/>
    <property type="evidence" value="ECO:0007669"/>
    <property type="project" value="Ensembl"/>
</dbReference>
<dbReference type="PANTHER" id="PTHR14002:SF1">
    <property type="entry name" value="ENDOGLIN"/>
    <property type="match status" value="1"/>
</dbReference>
<dbReference type="Ensembl" id="ENSVURT00010023905.1">
    <property type="protein sequence ID" value="ENSVURP00010021000.1"/>
    <property type="gene ID" value="ENSVURG00010016056.1"/>
</dbReference>
<dbReference type="GO" id="GO:0042802">
    <property type="term" value="F:identical protein binding"/>
    <property type="evidence" value="ECO:0007669"/>
    <property type="project" value="Ensembl"/>
</dbReference>
<gene>
    <name evidence="15" type="primary">ENG</name>
</gene>
<keyword evidence="6 11" id="KW-1133">Transmembrane helix</keyword>
<accession>A0A4X2LH14</accession>
<keyword evidence="4 11" id="KW-0812">Transmembrane</keyword>
<dbReference type="InterPro" id="IPR055356">
    <property type="entry name" value="ZP-N"/>
</dbReference>
<dbReference type="GO" id="GO:0050431">
    <property type="term" value="F:transforming growth factor beta binding"/>
    <property type="evidence" value="ECO:0007669"/>
    <property type="project" value="Ensembl"/>
</dbReference>
<dbReference type="Pfam" id="PF26060">
    <property type="entry name" value="TGFBR3_N"/>
    <property type="match status" value="1"/>
</dbReference>
<dbReference type="Gene3D" id="2.60.40.4100">
    <property type="entry name" value="Zona pellucida, ZP-C domain"/>
    <property type="match status" value="1"/>
</dbReference>
<evidence type="ECO:0000256" key="12">
    <source>
        <dbReference type="SAM" id="SignalP"/>
    </source>
</evidence>
<protein>
    <submittedName>
        <fullName evidence="15">Endoglin</fullName>
    </submittedName>
</protein>
<feature type="domain" description="TGFBR3/Endoglin-like N-terminal" evidence="14">
    <location>
        <begin position="42"/>
        <end position="196"/>
    </location>
</feature>
<feature type="region of interest" description="Disordered" evidence="10">
    <location>
        <begin position="620"/>
        <end position="655"/>
    </location>
</feature>
<reference evidence="15" key="2">
    <citation type="submission" date="2025-08" db="UniProtKB">
        <authorList>
            <consortium name="Ensembl"/>
        </authorList>
    </citation>
    <scope>IDENTIFICATION</scope>
</reference>
<evidence type="ECO:0000256" key="2">
    <source>
        <dbReference type="ARBA" id="ARBA00022475"/>
    </source>
</evidence>
<dbReference type="InterPro" id="IPR042235">
    <property type="entry name" value="ZP-C_dom"/>
</dbReference>
<evidence type="ECO:0000256" key="1">
    <source>
        <dbReference type="ARBA" id="ARBA00004251"/>
    </source>
</evidence>
<dbReference type="OrthoDB" id="10072329at2759"/>
<dbReference type="Pfam" id="PF23344">
    <property type="entry name" value="ZP-N"/>
    <property type="match status" value="1"/>
</dbReference>
<evidence type="ECO:0000256" key="7">
    <source>
        <dbReference type="ARBA" id="ARBA00023136"/>
    </source>
</evidence>
<dbReference type="GO" id="GO:0005534">
    <property type="term" value="F:galactose binding"/>
    <property type="evidence" value="ECO:0007669"/>
    <property type="project" value="Ensembl"/>
</dbReference>
<dbReference type="GO" id="GO:0005539">
    <property type="term" value="F:glycosaminoglycan binding"/>
    <property type="evidence" value="ECO:0007669"/>
    <property type="project" value="Ensembl"/>
</dbReference>
<dbReference type="OMA" id="QCEIPRE"/>
<feature type="transmembrane region" description="Helical" evidence="11">
    <location>
        <begin position="586"/>
        <end position="613"/>
    </location>
</feature>
<keyword evidence="16" id="KW-1185">Reference proteome</keyword>
<dbReference type="GO" id="GO:0005615">
    <property type="term" value="C:extracellular space"/>
    <property type="evidence" value="ECO:0007669"/>
    <property type="project" value="Ensembl"/>
</dbReference>
<evidence type="ECO:0000259" key="13">
    <source>
        <dbReference type="Pfam" id="PF23344"/>
    </source>
</evidence>
<reference evidence="16" key="1">
    <citation type="submission" date="2018-12" db="EMBL/GenBank/DDBJ databases">
        <authorList>
            <person name="Yazar S."/>
        </authorList>
    </citation>
    <scope>NUCLEOTIDE SEQUENCE [LARGE SCALE GENOMIC DNA]</scope>
</reference>
<proteinExistence type="predicted"/>
<dbReference type="InterPro" id="IPR058899">
    <property type="entry name" value="TGFBR3/Endoglin-like_N"/>
</dbReference>
<evidence type="ECO:0000256" key="4">
    <source>
        <dbReference type="ARBA" id="ARBA00022692"/>
    </source>
</evidence>
<dbReference type="GO" id="GO:0036122">
    <property type="term" value="F:BMP binding"/>
    <property type="evidence" value="ECO:0007669"/>
    <property type="project" value="Ensembl"/>
</dbReference>
<dbReference type="GO" id="GO:0009897">
    <property type="term" value="C:external side of plasma membrane"/>
    <property type="evidence" value="ECO:0007669"/>
    <property type="project" value="Ensembl"/>
</dbReference>
<dbReference type="STRING" id="29139.ENSVURP00010021000"/>
<dbReference type="GO" id="GO:0034713">
    <property type="term" value="F:type I transforming growth factor beta receptor binding"/>
    <property type="evidence" value="ECO:0007669"/>
    <property type="project" value="Ensembl"/>
</dbReference>
<evidence type="ECO:0000256" key="8">
    <source>
        <dbReference type="ARBA" id="ARBA00023157"/>
    </source>
</evidence>
<reference evidence="15" key="3">
    <citation type="submission" date="2025-09" db="UniProtKB">
        <authorList>
            <consortium name="Ensembl"/>
        </authorList>
    </citation>
    <scope>IDENTIFICATION</scope>
</reference>
<evidence type="ECO:0000256" key="10">
    <source>
        <dbReference type="SAM" id="MobiDB-lite"/>
    </source>
</evidence>
<feature type="domain" description="ZP-N" evidence="13">
    <location>
        <begin position="366"/>
        <end position="436"/>
    </location>
</feature>
<dbReference type="GO" id="GO:0030546">
    <property type="term" value="F:signaling receptor activator activity"/>
    <property type="evidence" value="ECO:0007669"/>
    <property type="project" value="Ensembl"/>
</dbReference>
<keyword evidence="8" id="KW-1015">Disulfide bond</keyword>
<name>A0A4X2LH14_VOMUR</name>
<dbReference type="PANTHER" id="PTHR14002">
    <property type="entry name" value="ENDOGLIN/TGF-BETA RECEPTOR TYPE III"/>
    <property type="match status" value="1"/>
</dbReference>
<dbReference type="GO" id="GO:0051897">
    <property type="term" value="P:positive regulation of phosphatidylinositol 3-kinase/protein kinase B signal transduction"/>
    <property type="evidence" value="ECO:0007669"/>
    <property type="project" value="Ensembl"/>
</dbReference>
<feature type="chain" id="PRO_5021466425" evidence="12">
    <location>
        <begin position="20"/>
        <end position="655"/>
    </location>
</feature>
<dbReference type="GeneID" id="114048497"/>
<dbReference type="GO" id="GO:0030513">
    <property type="term" value="P:positive regulation of BMP signaling pathway"/>
    <property type="evidence" value="ECO:0007669"/>
    <property type="project" value="Ensembl"/>
</dbReference>
<evidence type="ECO:0000256" key="6">
    <source>
        <dbReference type="ARBA" id="ARBA00022989"/>
    </source>
</evidence>
<keyword evidence="9" id="KW-0325">Glycoprotein</keyword>
<evidence type="ECO:0000313" key="16">
    <source>
        <dbReference type="Proteomes" id="UP000314987"/>
    </source>
</evidence>
<keyword evidence="7 11" id="KW-0472">Membrane</keyword>
<sequence>MEGAFYIAMFLAASVVSLASPLEKADCTLELPDSETGKVTYTTNQVSWGCLGQKPPNSTREVHVLNLRFPKDFSELKLTIQVSKGNVPQPRDVHVILNVQGYVNLLLQAPGIPVSLSLDPTKVFLKEAYVDYSVLPDFSRKEELLNWAQRTHGDLTSYAEMDDPQSIILHVGQALASTFPCVPESNFDMGNHLTWKAIAPGVRGCRFSKGLGKKVAHILKVTQGSSSSPQTVEVKMDLSCPSGNLAPTLETVLILQGPPNVNWLIDSNHNVQIGTTGEYSFKIFPDKSIPGSILSDTIQGLLHEAQRKFNASIIASYVEIPPTSHIALWAPSCAPKIETSPSPVLTTPPMMSCYLPLLSSLLLPQCSPDSMTLVLKKEFIMVLNCQINHLSFRDPTCQSQEKDNQLVLSSTFYGCGMNVKKGVILNNEVAVTLASSSVPILIEVECLNTSAFSVHMDAYSSQQFLRTSSTIELGQRVYVQVIVTPAIEELTAHLDSCSLDLGPEADPVELIHDQMAKSPRVNFLAADSNRIQFSFLLRGHMVPTPMAATLSCNVGLTLQNKHETKTLVKTSMKLNISNPIPTTQGLGMPAVLGITFGAFIIGALLTAALWYIYSHTRPPGKRQPVMATGPASESSSTNHSIGSTQSTPCSTSSMA</sequence>
<dbReference type="GO" id="GO:0016604">
    <property type="term" value="C:nuclear body"/>
    <property type="evidence" value="ECO:0007669"/>
    <property type="project" value="Ensembl"/>
</dbReference>
<dbReference type="GO" id="GO:0015026">
    <property type="term" value="F:coreceptor activity"/>
    <property type="evidence" value="ECO:0007669"/>
    <property type="project" value="Ensembl"/>
</dbReference>
<comment type="subcellular location">
    <subcellularLocation>
        <location evidence="1">Cell membrane</location>
        <topology evidence="1">Single-pass type I membrane protein</topology>
    </subcellularLocation>
</comment>
<dbReference type="GO" id="GO:0005114">
    <property type="term" value="F:type II transforming growth factor beta receptor binding"/>
    <property type="evidence" value="ECO:0007669"/>
    <property type="project" value="Ensembl"/>
</dbReference>
<evidence type="ECO:0000313" key="15">
    <source>
        <dbReference type="Ensembl" id="ENSVURP00010021000.1"/>
    </source>
</evidence>
<keyword evidence="3" id="KW-0597">Phosphoprotein</keyword>
<evidence type="ECO:0000256" key="5">
    <source>
        <dbReference type="ARBA" id="ARBA00022729"/>
    </source>
</evidence>
<organism evidence="15 16">
    <name type="scientific">Vombatus ursinus</name>
    <name type="common">Common wombat</name>
    <dbReference type="NCBI Taxonomy" id="29139"/>
    <lineage>
        <taxon>Eukaryota</taxon>
        <taxon>Metazoa</taxon>
        <taxon>Chordata</taxon>
        <taxon>Craniata</taxon>
        <taxon>Vertebrata</taxon>
        <taxon>Euteleostomi</taxon>
        <taxon>Mammalia</taxon>
        <taxon>Metatheria</taxon>
        <taxon>Diprotodontia</taxon>
        <taxon>Vombatidae</taxon>
        <taxon>Vombatus</taxon>
    </lineage>
</organism>
<dbReference type="AlphaFoldDB" id="A0A4X2LH14"/>
<dbReference type="GeneTree" id="ENSGT00530000063861"/>